<reference evidence="3" key="1">
    <citation type="journal article" date="2019" name="Int. J. Syst. Evol. Microbiol.">
        <title>The Global Catalogue of Microorganisms (GCM) 10K type strain sequencing project: providing services to taxonomists for standard genome sequencing and annotation.</title>
        <authorList>
            <consortium name="The Broad Institute Genomics Platform"/>
            <consortium name="The Broad Institute Genome Sequencing Center for Infectious Disease"/>
            <person name="Wu L."/>
            <person name="Ma J."/>
        </authorList>
    </citation>
    <scope>NUCLEOTIDE SEQUENCE [LARGE SCALE GENOMIC DNA]</scope>
    <source>
        <strain evidence="3">KCTC 52232</strain>
    </source>
</reference>
<name>A0ABW5XQ43_9SPHI</name>
<dbReference type="PANTHER" id="PTHR48079">
    <property type="entry name" value="PROTEIN YEEZ"/>
    <property type="match status" value="1"/>
</dbReference>
<organism evidence="2 3">
    <name type="scientific">Mucilaginibacter antarcticus</name>
    <dbReference type="NCBI Taxonomy" id="1855725"/>
    <lineage>
        <taxon>Bacteria</taxon>
        <taxon>Pseudomonadati</taxon>
        <taxon>Bacteroidota</taxon>
        <taxon>Sphingobacteriia</taxon>
        <taxon>Sphingobacteriales</taxon>
        <taxon>Sphingobacteriaceae</taxon>
        <taxon>Mucilaginibacter</taxon>
    </lineage>
</organism>
<keyword evidence="3" id="KW-1185">Reference proteome</keyword>
<evidence type="ECO:0000259" key="1">
    <source>
        <dbReference type="Pfam" id="PF01370"/>
    </source>
</evidence>
<comment type="caution">
    <text evidence="2">The sequence shown here is derived from an EMBL/GenBank/DDBJ whole genome shotgun (WGS) entry which is preliminary data.</text>
</comment>
<proteinExistence type="predicted"/>
<dbReference type="Proteomes" id="UP001597601">
    <property type="component" value="Unassembled WGS sequence"/>
</dbReference>
<dbReference type="EMBL" id="JBHUON010000018">
    <property type="protein sequence ID" value="MFD2865900.1"/>
    <property type="molecule type" value="Genomic_DNA"/>
</dbReference>
<dbReference type="CDD" id="cd05262">
    <property type="entry name" value="SDR_a7"/>
    <property type="match status" value="1"/>
</dbReference>
<dbReference type="PANTHER" id="PTHR48079:SF9">
    <property type="entry name" value="PUTATIVE-RELATED"/>
    <property type="match status" value="1"/>
</dbReference>
<dbReference type="RefSeq" id="WP_377129061.1">
    <property type="nucleotide sequence ID" value="NZ_JBHUHN010000001.1"/>
</dbReference>
<dbReference type="InterPro" id="IPR036291">
    <property type="entry name" value="NAD(P)-bd_dom_sf"/>
</dbReference>
<dbReference type="Gene3D" id="3.40.50.720">
    <property type="entry name" value="NAD(P)-binding Rossmann-like Domain"/>
    <property type="match status" value="1"/>
</dbReference>
<accession>A0ABW5XQ43</accession>
<protein>
    <submittedName>
        <fullName evidence="2">SDR family oxidoreductase</fullName>
    </submittedName>
</protein>
<sequence length="297" mass="31390">MLVFVTGASGFVGSAVVKELIEAGHEVLGLARSEASAKTLREAGAALHIGSLDDLESLKAGAAAADGVIHTAFIHDFSNYKENCEVDRRAIQAMGEALAGTDKPLVITSGTALVISNPISNERDQPNVSADIVPRVASEEAAAAMAAKGVNVRVVRLPPSTHGTGDYGFVPMLANIAKEKGEAVYVGDGLNLWPAAHRFDAARLYRLVLERGTAATTYHAVAEQGVTMRDIATLIGKKLGLPVVSKNEEEAAAYFGWMTHFAGMNVPSSSQITRDALSWEPSGLGLLEDIEQNYFNS</sequence>
<evidence type="ECO:0000313" key="2">
    <source>
        <dbReference type="EMBL" id="MFD2865900.1"/>
    </source>
</evidence>
<evidence type="ECO:0000313" key="3">
    <source>
        <dbReference type="Proteomes" id="UP001597601"/>
    </source>
</evidence>
<feature type="domain" description="NAD-dependent epimerase/dehydratase" evidence="1">
    <location>
        <begin position="3"/>
        <end position="214"/>
    </location>
</feature>
<dbReference type="InterPro" id="IPR051783">
    <property type="entry name" value="NAD(P)-dependent_oxidoreduct"/>
</dbReference>
<gene>
    <name evidence="2" type="ORF">ACFSYC_14460</name>
</gene>
<dbReference type="InterPro" id="IPR001509">
    <property type="entry name" value="Epimerase_deHydtase"/>
</dbReference>
<dbReference type="SUPFAM" id="SSF51735">
    <property type="entry name" value="NAD(P)-binding Rossmann-fold domains"/>
    <property type="match status" value="1"/>
</dbReference>
<dbReference type="Pfam" id="PF01370">
    <property type="entry name" value="Epimerase"/>
    <property type="match status" value="1"/>
</dbReference>